<keyword evidence="3" id="KW-1185">Reference proteome</keyword>
<accession>A0AAW1N5J1</accession>
<evidence type="ECO:0000313" key="3">
    <source>
        <dbReference type="Proteomes" id="UP001458880"/>
    </source>
</evidence>
<proteinExistence type="predicted"/>
<comment type="caution">
    <text evidence="2">The sequence shown here is derived from an EMBL/GenBank/DDBJ whole genome shotgun (WGS) entry which is preliminary data.</text>
</comment>
<sequence>MLKLWILAVLFCFDLSDTLVIPNELPTILSLIYSNIPTVKKGTDSRFGWGFRLGDRADFQVLVELGPQTNTQPLGNQPSSTNAKRNVLYAQRQHEKTHVSINTNTNAKRSSINTLGNVLYAQRQHEKTHISNTDGGKWLENWSAYIRDGRPYQVKTKPPIKSPKIPTNSLEKLNEIPKTNQGDVAVDNPVLGIGEIDAKLVIPEDKDEDKVKIKISTTTSKEDALDNVAKVTWRPRIFTSENVQPPKNHQSWFITKG</sequence>
<dbReference type="EMBL" id="JASPKY010000009">
    <property type="protein sequence ID" value="KAK9753879.1"/>
    <property type="molecule type" value="Genomic_DNA"/>
</dbReference>
<name>A0AAW1N5J1_POPJA</name>
<gene>
    <name evidence="2" type="ORF">QE152_g1550</name>
</gene>
<organism evidence="2 3">
    <name type="scientific">Popillia japonica</name>
    <name type="common">Japanese beetle</name>
    <dbReference type="NCBI Taxonomy" id="7064"/>
    <lineage>
        <taxon>Eukaryota</taxon>
        <taxon>Metazoa</taxon>
        <taxon>Ecdysozoa</taxon>
        <taxon>Arthropoda</taxon>
        <taxon>Hexapoda</taxon>
        <taxon>Insecta</taxon>
        <taxon>Pterygota</taxon>
        <taxon>Neoptera</taxon>
        <taxon>Endopterygota</taxon>
        <taxon>Coleoptera</taxon>
        <taxon>Polyphaga</taxon>
        <taxon>Scarabaeiformia</taxon>
        <taxon>Scarabaeidae</taxon>
        <taxon>Rutelinae</taxon>
        <taxon>Popillia</taxon>
    </lineage>
</organism>
<dbReference type="EMBL" id="JASPKY010000009">
    <property type="protein sequence ID" value="KAK9753881.1"/>
    <property type="molecule type" value="Genomic_DNA"/>
</dbReference>
<dbReference type="AlphaFoldDB" id="A0AAW1N5J1"/>
<reference evidence="2 3" key="2">
    <citation type="journal article" date="2024" name="BMC Genomics">
        <title>De novo assembly and annotation of Popillia japonica's genome with initial clues to its potential as an invasive pest.</title>
        <authorList>
            <person name="Cucini C."/>
            <person name="Boschi S."/>
            <person name="Funari R."/>
            <person name="Cardaioli E."/>
            <person name="Iannotti N."/>
            <person name="Marturano G."/>
            <person name="Paoli F."/>
            <person name="Bruttini M."/>
            <person name="Carapelli A."/>
            <person name="Frati F."/>
            <person name="Nardi F."/>
        </authorList>
    </citation>
    <scope>NUCLEOTIDE SEQUENCE [LARGE SCALE GENOMIC DNA]</scope>
    <source>
        <strain evidence="2">DMR45628</strain>
    </source>
</reference>
<feature type="signal peptide" evidence="1">
    <location>
        <begin position="1"/>
        <end position="18"/>
    </location>
</feature>
<keyword evidence="1" id="KW-0732">Signal</keyword>
<evidence type="ECO:0000313" key="2">
    <source>
        <dbReference type="EMBL" id="KAK9753879.1"/>
    </source>
</evidence>
<protein>
    <submittedName>
        <fullName evidence="2">Uncharacterized protein</fullName>
    </submittedName>
</protein>
<dbReference type="Proteomes" id="UP001458880">
    <property type="component" value="Unassembled WGS sequence"/>
</dbReference>
<evidence type="ECO:0000256" key="1">
    <source>
        <dbReference type="SAM" id="SignalP"/>
    </source>
</evidence>
<feature type="chain" id="PRO_5044717999" evidence="1">
    <location>
        <begin position="19"/>
        <end position="257"/>
    </location>
</feature>
<reference evidence="2" key="1">
    <citation type="submission" date="2023-05" db="EMBL/GenBank/DDBJ databases">
        <authorList>
            <person name="Nardi F."/>
            <person name="Carapelli A."/>
            <person name="Cucini C."/>
        </authorList>
    </citation>
    <scope>NUCLEOTIDE SEQUENCE</scope>
    <source>
        <strain evidence="2">DMR45628</strain>
        <tissue evidence="2">Testes</tissue>
    </source>
</reference>